<dbReference type="HOGENOM" id="CLU_2237614_0_0_1"/>
<evidence type="ECO:0000313" key="1">
    <source>
        <dbReference type="EMBL" id="KIM81609.1"/>
    </source>
</evidence>
<dbReference type="InParanoid" id="A0A0C3FPJ1"/>
<organism evidence="1 2">
    <name type="scientific">Piloderma croceum (strain F 1598)</name>
    <dbReference type="NCBI Taxonomy" id="765440"/>
    <lineage>
        <taxon>Eukaryota</taxon>
        <taxon>Fungi</taxon>
        <taxon>Dikarya</taxon>
        <taxon>Basidiomycota</taxon>
        <taxon>Agaricomycotina</taxon>
        <taxon>Agaricomycetes</taxon>
        <taxon>Agaricomycetidae</taxon>
        <taxon>Atheliales</taxon>
        <taxon>Atheliaceae</taxon>
        <taxon>Piloderma</taxon>
    </lineage>
</organism>
<evidence type="ECO:0000313" key="2">
    <source>
        <dbReference type="Proteomes" id="UP000054166"/>
    </source>
</evidence>
<dbReference type="AlphaFoldDB" id="A0A0C3FPJ1"/>
<reference evidence="1 2" key="1">
    <citation type="submission" date="2014-04" db="EMBL/GenBank/DDBJ databases">
        <authorList>
            <consortium name="DOE Joint Genome Institute"/>
            <person name="Kuo A."/>
            <person name="Tarkka M."/>
            <person name="Buscot F."/>
            <person name="Kohler A."/>
            <person name="Nagy L.G."/>
            <person name="Floudas D."/>
            <person name="Copeland A."/>
            <person name="Barry K.W."/>
            <person name="Cichocki N."/>
            <person name="Veneault-Fourrey C."/>
            <person name="LaButti K."/>
            <person name="Lindquist E.A."/>
            <person name="Lipzen A."/>
            <person name="Lundell T."/>
            <person name="Morin E."/>
            <person name="Murat C."/>
            <person name="Sun H."/>
            <person name="Tunlid A."/>
            <person name="Henrissat B."/>
            <person name="Grigoriev I.V."/>
            <person name="Hibbett D.S."/>
            <person name="Martin F."/>
            <person name="Nordberg H.P."/>
            <person name="Cantor M.N."/>
            <person name="Hua S.X."/>
        </authorList>
    </citation>
    <scope>NUCLEOTIDE SEQUENCE [LARGE SCALE GENOMIC DNA]</scope>
    <source>
        <strain evidence="1 2">F 1598</strain>
    </source>
</reference>
<proteinExistence type="predicted"/>
<sequence length="105" mass="11701">MAINDVIVNRLILKEYLVLLPNQTRESVRKLLNPADPQDVPRAIKLICAVADLCTLNTSTFNPSQMKTIAALQLISTLFHAMIELFVNLNLSLFEQMCAKISTGD</sequence>
<name>A0A0C3FPJ1_PILCF</name>
<accession>A0A0C3FPJ1</accession>
<gene>
    <name evidence="1" type="ORF">PILCRDRAFT_8650</name>
</gene>
<dbReference type="Proteomes" id="UP000054166">
    <property type="component" value="Unassembled WGS sequence"/>
</dbReference>
<dbReference type="OrthoDB" id="2691851at2759"/>
<reference evidence="2" key="2">
    <citation type="submission" date="2015-01" db="EMBL/GenBank/DDBJ databases">
        <title>Evolutionary Origins and Diversification of the Mycorrhizal Mutualists.</title>
        <authorList>
            <consortium name="DOE Joint Genome Institute"/>
            <consortium name="Mycorrhizal Genomics Consortium"/>
            <person name="Kohler A."/>
            <person name="Kuo A."/>
            <person name="Nagy L.G."/>
            <person name="Floudas D."/>
            <person name="Copeland A."/>
            <person name="Barry K.W."/>
            <person name="Cichocki N."/>
            <person name="Veneault-Fourrey C."/>
            <person name="LaButti K."/>
            <person name="Lindquist E.A."/>
            <person name="Lipzen A."/>
            <person name="Lundell T."/>
            <person name="Morin E."/>
            <person name="Murat C."/>
            <person name="Riley R."/>
            <person name="Ohm R."/>
            <person name="Sun H."/>
            <person name="Tunlid A."/>
            <person name="Henrissat B."/>
            <person name="Grigoriev I.V."/>
            <person name="Hibbett D.S."/>
            <person name="Martin F."/>
        </authorList>
    </citation>
    <scope>NUCLEOTIDE SEQUENCE [LARGE SCALE GENOMIC DNA]</scope>
    <source>
        <strain evidence="2">F 1598</strain>
    </source>
</reference>
<protein>
    <submittedName>
        <fullName evidence="1">Uncharacterized protein</fullName>
    </submittedName>
</protein>
<dbReference type="EMBL" id="KN832998">
    <property type="protein sequence ID" value="KIM81609.1"/>
    <property type="molecule type" value="Genomic_DNA"/>
</dbReference>
<keyword evidence="2" id="KW-1185">Reference proteome</keyword>